<proteinExistence type="predicted"/>
<evidence type="ECO:0008006" key="4">
    <source>
        <dbReference type="Google" id="ProtNLM"/>
    </source>
</evidence>
<dbReference type="AlphaFoldDB" id="A0AA36DNI3"/>
<name>A0AA36DNI3_CYLNA</name>
<dbReference type="Proteomes" id="UP001176961">
    <property type="component" value="Unassembled WGS sequence"/>
</dbReference>
<reference evidence="2" key="1">
    <citation type="submission" date="2023-07" db="EMBL/GenBank/DDBJ databases">
        <authorList>
            <consortium name="CYATHOMIX"/>
        </authorList>
    </citation>
    <scope>NUCLEOTIDE SEQUENCE</scope>
    <source>
        <strain evidence="2">N/A</strain>
    </source>
</reference>
<dbReference type="EMBL" id="CATQJL010000001">
    <property type="protein sequence ID" value="CAJ0590936.1"/>
    <property type="molecule type" value="Genomic_DNA"/>
</dbReference>
<evidence type="ECO:0000313" key="2">
    <source>
        <dbReference type="EMBL" id="CAJ0590936.1"/>
    </source>
</evidence>
<keyword evidence="3" id="KW-1185">Reference proteome</keyword>
<gene>
    <name evidence="2" type="ORF">CYNAS_LOCUS2919</name>
</gene>
<organism evidence="2 3">
    <name type="scientific">Cylicocyclus nassatus</name>
    <name type="common">Nematode worm</name>
    <dbReference type="NCBI Taxonomy" id="53992"/>
    <lineage>
        <taxon>Eukaryota</taxon>
        <taxon>Metazoa</taxon>
        <taxon>Ecdysozoa</taxon>
        <taxon>Nematoda</taxon>
        <taxon>Chromadorea</taxon>
        <taxon>Rhabditida</taxon>
        <taxon>Rhabditina</taxon>
        <taxon>Rhabditomorpha</taxon>
        <taxon>Strongyloidea</taxon>
        <taxon>Strongylidae</taxon>
        <taxon>Cylicocyclus</taxon>
    </lineage>
</organism>
<sequence>MEFFCAVFAIISVVSELIGPSLQHLGPRPTWSNKPLDENEVVRDFCDNAKQLPAGVWSTPVGKCHWKFLGN</sequence>
<feature type="chain" id="PRO_5041211515" description="Secreted protein" evidence="1">
    <location>
        <begin position="24"/>
        <end position="71"/>
    </location>
</feature>
<accession>A0AA36DNI3</accession>
<evidence type="ECO:0000313" key="3">
    <source>
        <dbReference type="Proteomes" id="UP001176961"/>
    </source>
</evidence>
<protein>
    <recommendedName>
        <fullName evidence="4">Secreted protein</fullName>
    </recommendedName>
</protein>
<comment type="caution">
    <text evidence="2">The sequence shown here is derived from an EMBL/GenBank/DDBJ whole genome shotgun (WGS) entry which is preliminary data.</text>
</comment>
<keyword evidence="1" id="KW-0732">Signal</keyword>
<feature type="signal peptide" evidence="1">
    <location>
        <begin position="1"/>
        <end position="23"/>
    </location>
</feature>
<evidence type="ECO:0000256" key="1">
    <source>
        <dbReference type="SAM" id="SignalP"/>
    </source>
</evidence>